<evidence type="ECO:0000313" key="1">
    <source>
        <dbReference type="EMBL" id="KAH7904943.1"/>
    </source>
</evidence>
<accession>A0ACB7ZVZ8</accession>
<gene>
    <name evidence="1" type="ORF">BJ138DRAFT_1018415</name>
</gene>
<feature type="non-terminal residue" evidence="1">
    <location>
        <position position="1"/>
    </location>
</feature>
<sequence>VPHPDSIQLPNAGVRPTGFWAVIVGQEVGIFYHWSDVARRTHNVSGNIQQKYPSFQEALQHYSECYYRNEVLAVPVPNGPFWPQDCTLARPHTPSTPSSSSSDGMWSQFEDLSVLLENSAI</sequence>
<dbReference type="EMBL" id="MU268317">
    <property type="protein sequence ID" value="KAH7904943.1"/>
    <property type="molecule type" value="Genomic_DNA"/>
</dbReference>
<protein>
    <submittedName>
        <fullName evidence="1">Uncharacterized protein</fullName>
    </submittedName>
</protein>
<organism evidence="1 2">
    <name type="scientific">Hygrophoropsis aurantiaca</name>
    <dbReference type="NCBI Taxonomy" id="72124"/>
    <lineage>
        <taxon>Eukaryota</taxon>
        <taxon>Fungi</taxon>
        <taxon>Dikarya</taxon>
        <taxon>Basidiomycota</taxon>
        <taxon>Agaricomycotina</taxon>
        <taxon>Agaricomycetes</taxon>
        <taxon>Agaricomycetidae</taxon>
        <taxon>Boletales</taxon>
        <taxon>Coniophorineae</taxon>
        <taxon>Hygrophoropsidaceae</taxon>
        <taxon>Hygrophoropsis</taxon>
    </lineage>
</organism>
<name>A0ACB7ZVZ8_9AGAM</name>
<keyword evidence="2" id="KW-1185">Reference proteome</keyword>
<comment type="caution">
    <text evidence="1">The sequence shown here is derived from an EMBL/GenBank/DDBJ whole genome shotgun (WGS) entry which is preliminary data.</text>
</comment>
<evidence type="ECO:0000313" key="2">
    <source>
        <dbReference type="Proteomes" id="UP000790377"/>
    </source>
</evidence>
<proteinExistence type="predicted"/>
<dbReference type="Proteomes" id="UP000790377">
    <property type="component" value="Unassembled WGS sequence"/>
</dbReference>
<reference evidence="1" key="1">
    <citation type="journal article" date="2021" name="New Phytol.">
        <title>Evolutionary innovations through gain and loss of genes in the ectomycorrhizal Boletales.</title>
        <authorList>
            <person name="Wu G."/>
            <person name="Miyauchi S."/>
            <person name="Morin E."/>
            <person name="Kuo A."/>
            <person name="Drula E."/>
            <person name="Varga T."/>
            <person name="Kohler A."/>
            <person name="Feng B."/>
            <person name="Cao Y."/>
            <person name="Lipzen A."/>
            <person name="Daum C."/>
            <person name="Hundley H."/>
            <person name="Pangilinan J."/>
            <person name="Johnson J."/>
            <person name="Barry K."/>
            <person name="LaButti K."/>
            <person name="Ng V."/>
            <person name="Ahrendt S."/>
            <person name="Min B."/>
            <person name="Choi I.G."/>
            <person name="Park H."/>
            <person name="Plett J.M."/>
            <person name="Magnuson J."/>
            <person name="Spatafora J.W."/>
            <person name="Nagy L.G."/>
            <person name="Henrissat B."/>
            <person name="Grigoriev I.V."/>
            <person name="Yang Z.L."/>
            <person name="Xu J."/>
            <person name="Martin F.M."/>
        </authorList>
    </citation>
    <scope>NUCLEOTIDE SEQUENCE</scope>
    <source>
        <strain evidence="1">ATCC 28755</strain>
    </source>
</reference>